<dbReference type="EMBL" id="LAZR01067924">
    <property type="protein sequence ID" value="KKK50625.1"/>
    <property type="molecule type" value="Genomic_DNA"/>
</dbReference>
<proteinExistence type="predicted"/>
<reference evidence="1" key="1">
    <citation type="journal article" date="2015" name="Nature">
        <title>Complex archaea that bridge the gap between prokaryotes and eukaryotes.</title>
        <authorList>
            <person name="Spang A."/>
            <person name="Saw J.H."/>
            <person name="Jorgensen S.L."/>
            <person name="Zaremba-Niedzwiedzka K."/>
            <person name="Martijn J."/>
            <person name="Lind A.E."/>
            <person name="van Eijk R."/>
            <person name="Schleper C."/>
            <person name="Guy L."/>
            <person name="Ettema T.J."/>
        </authorList>
    </citation>
    <scope>NUCLEOTIDE SEQUENCE</scope>
</reference>
<sequence>MKLNFTYRVKTIKENSYIDWIDLINCLEKIHVANPTYINLGVFVEGMRKKYEYFNKK</sequence>
<gene>
    <name evidence="1" type="ORF">LCGC14_3123160</name>
</gene>
<organism evidence="1">
    <name type="scientific">marine sediment metagenome</name>
    <dbReference type="NCBI Taxonomy" id="412755"/>
    <lineage>
        <taxon>unclassified sequences</taxon>
        <taxon>metagenomes</taxon>
        <taxon>ecological metagenomes</taxon>
    </lineage>
</organism>
<dbReference type="AlphaFoldDB" id="A0A0F8WQK8"/>
<comment type="caution">
    <text evidence="1">The sequence shown here is derived from an EMBL/GenBank/DDBJ whole genome shotgun (WGS) entry which is preliminary data.</text>
</comment>
<evidence type="ECO:0000313" key="1">
    <source>
        <dbReference type="EMBL" id="KKK50625.1"/>
    </source>
</evidence>
<name>A0A0F8WQK8_9ZZZZ</name>
<protein>
    <submittedName>
        <fullName evidence="1">Uncharacterized protein</fullName>
    </submittedName>
</protein>
<accession>A0A0F8WQK8</accession>